<dbReference type="NCBIfam" id="TIGR00254">
    <property type="entry name" value="GGDEF"/>
    <property type="match status" value="1"/>
</dbReference>
<dbReference type="Pfam" id="PF00990">
    <property type="entry name" value="GGDEF"/>
    <property type="match status" value="1"/>
</dbReference>
<evidence type="ECO:0000259" key="5">
    <source>
        <dbReference type="PROSITE" id="PS50885"/>
    </source>
</evidence>
<dbReference type="Gene3D" id="3.20.20.450">
    <property type="entry name" value="EAL domain"/>
    <property type="match status" value="1"/>
</dbReference>
<feature type="domain" description="PAS" evidence="2">
    <location>
        <begin position="515"/>
        <end position="561"/>
    </location>
</feature>
<dbReference type="RefSeq" id="WP_256610977.1">
    <property type="nucleotide sequence ID" value="NZ_JANIBM010000011.1"/>
</dbReference>
<evidence type="ECO:0000259" key="4">
    <source>
        <dbReference type="PROSITE" id="PS50883"/>
    </source>
</evidence>
<evidence type="ECO:0000313" key="8">
    <source>
        <dbReference type="Proteomes" id="UP001524569"/>
    </source>
</evidence>
<feature type="domain" description="PAC" evidence="3">
    <location>
        <begin position="466"/>
        <end position="518"/>
    </location>
</feature>
<dbReference type="InterPro" id="IPR003660">
    <property type="entry name" value="HAMP_dom"/>
</dbReference>
<dbReference type="PROSITE" id="PS50113">
    <property type="entry name" value="PAC"/>
    <property type="match status" value="3"/>
</dbReference>
<dbReference type="InterPro" id="IPR029787">
    <property type="entry name" value="Nucleotide_cyclase"/>
</dbReference>
<dbReference type="PROSITE" id="PS50885">
    <property type="entry name" value="HAMP"/>
    <property type="match status" value="1"/>
</dbReference>
<dbReference type="InterPro" id="IPR035919">
    <property type="entry name" value="EAL_sf"/>
</dbReference>
<keyword evidence="1" id="KW-0472">Membrane</keyword>
<proteinExistence type="predicted"/>
<evidence type="ECO:0000259" key="3">
    <source>
        <dbReference type="PROSITE" id="PS50113"/>
    </source>
</evidence>
<dbReference type="EMBL" id="JANIBM010000011">
    <property type="protein sequence ID" value="MCQ8181686.1"/>
    <property type="molecule type" value="Genomic_DNA"/>
</dbReference>
<dbReference type="InterPro" id="IPR035965">
    <property type="entry name" value="PAS-like_dom_sf"/>
</dbReference>
<gene>
    <name evidence="7" type="ORF">NP603_11250</name>
</gene>
<dbReference type="InterPro" id="IPR052155">
    <property type="entry name" value="Biofilm_reg_signaling"/>
</dbReference>
<dbReference type="InterPro" id="IPR043128">
    <property type="entry name" value="Rev_trsase/Diguanyl_cyclase"/>
</dbReference>
<accession>A0ABT1UJT7</accession>
<dbReference type="SUPFAM" id="SSF55785">
    <property type="entry name" value="PYP-like sensor domain (PAS domain)"/>
    <property type="match status" value="3"/>
</dbReference>
<dbReference type="Pfam" id="PF00672">
    <property type="entry name" value="HAMP"/>
    <property type="match status" value="1"/>
</dbReference>
<dbReference type="SMART" id="SM00086">
    <property type="entry name" value="PAC"/>
    <property type="match status" value="3"/>
</dbReference>
<keyword evidence="1" id="KW-1133">Transmembrane helix</keyword>
<dbReference type="SMART" id="SM00091">
    <property type="entry name" value="PAS"/>
    <property type="match status" value="3"/>
</dbReference>
<reference evidence="7 8" key="1">
    <citation type="submission" date="2022-07" db="EMBL/GenBank/DDBJ databases">
        <title>Methylomonas rivi sp. nov., Methylomonas rosea sp. nov., Methylomonas aureus sp. nov. and Methylomonas subterranea sp. nov., four novel methanotrophs isolated from a freshwater creek and the deep terrestrial subsurface.</title>
        <authorList>
            <person name="Abin C."/>
            <person name="Sankaranarayanan K."/>
            <person name="Garner C."/>
            <person name="Sindelar R."/>
            <person name="Kotary K."/>
            <person name="Garner R."/>
            <person name="Barclay S."/>
            <person name="Lawson P."/>
            <person name="Krumholz L."/>
        </authorList>
    </citation>
    <scope>NUCLEOTIDE SEQUENCE [LARGE SCALE GENOMIC DNA]</scope>
    <source>
        <strain evidence="7 8">SURF-1</strain>
    </source>
</reference>
<feature type="domain" description="PAS" evidence="2">
    <location>
        <begin position="262"/>
        <end position="335"/>
    </location>
</feature>
<dbReference type="PANTHER" id="PTHR44757:SF2">
    <property type="entry name" value="BIOFILM ARCHITECTURE MAINTENANCE PROTEIN MBAA"/>
    <property type="match status" value="1"/>
</dbReference>
<feature type="domain" description="GGDEF" evidence="6">
    <location>
        <begin position="672"/>
        <end position="805"/>
    </location>
</feature>
<feature type="domain" description="EAL" evidence="4">
    <location>
        <begin position="814"/>
        <end position="1069"/>
    </location>
</feature>
<dbReference type="Pfam" id="PF00563">
    <property type="entry name" value="EAL"/>
    <property type="match status" value="1"/>
</dbReference>
<dbReference type="SMART" id="SM00052">
    <property type="entry name" value="EAL"/>
    <property type="match status" value="1"/>
</dbReference>
<dbReference type="Pfam" id="PF08448">
    <property type="entry name" value="PAS_4"/>
    <property type="match status" value="2"/>
</dbReference>
<dbReference type="SUPFAM" id="SSF141868">
    <property type="entry name" value="EAL domain-like"/>
    <property type="match status" value="1"/>
</dbReference>
<evidence type="ECO:0000313" key="7">
    <source>
        <dbReference type="EMBL" id="MCQ8181686.1"/>
    </source>
</evidence>
<dbReference type="NCBIfam" id="TIGR00229">
    <property type="entry name" value="sensory_box"/>
    <property type="match status" value="3"/>
</dbReference>
<evidence type="ECO:0000259" key="2">
    <source>
        <dbReference type="PROSITE" id="PS50112"/>
    </source>
</evidence>
<feature type="domain" description="PAC" evidence="3">
    <location>
        <begin position="340"/>
        <end position="392"/>
    </location>
</feature>
<dbReference type="Gene3D" id="3.30.70.270">
    <property type="match status" value="1"/>
</dbReference>
<dbReference type="PANTHER" id="PTHR44757">
    <property type="entry name" value="DIGUANYLATE CYCLASE DGCP"/>
    <property type="match status" value="1"/>
</dbReference>
<sequence>MKQIVTVRLSRALPTLVVASFGLLLLFSLFYQHSRMLIGIETQAMEDVRRLLADTELHIETLYRHGQQQLISEQIAELAVDSHIDSAALLDEGGKVLRATRFEWVGKGYAELFAEPGAAELGRFRAERRAEIRFSEDRQRLTAFQAVAMATDPGRLRPNQIGLLVLNYDLSRSKAASWNLLVRSMYPIWGIGILLLLAMASAISLWMERPLRHLVDVVGRFAGGDYRVRSRLAGNSELAILGEALNRMAAELADTIAQLAESKENLAVTLFSIGDAVIATDAEGRVSFMNDVAQKLTGWQLADAAGLPLERVFDIVNAHSRQVAEAPVAKVLATGRIMGLANHTILVAKDGTEYQIADSAAPIRRQDGAISGVVLVFRDVTEEYALRDSLQQERALLRSLIDAAPDLIFFKDRDSVYLGCNKAFERYAGSREAELVGKTDFDLFDSETADCFRRHDRQILQSGRSSGHEEWITYPDGERVLLETVKTPFFGADGKIAGLVGISRDVTERKKAEERLELSAQVFQEAHEAIMITGVDGNIVDVNPAFCAMTGYAREEAVGQNPRILSSGRHSPEFFAEMWQSVRENGYWRGEIWNRKKNGEFHAGLLSISTLPATNGDIRHYIGLFSDITEKKLSEEQIWRQANFDALTGLPNRRMFLDCLAREIKKAHRNGSVLALLFLDLDRFKEINDILGHIQGDSLLQIAAERLAGCVRDTDTVSRLGGDEFTIILPDLENGECAERVAQNILRKMAEPFPLNGELNYVTASIGITLYPNDSLDQEQLIKNADQAMYAAKETGRNCYSFFTASMQQTAQFRLGMVTDLRSALANRQLEVYYQPIVELPSGAIRKAEALLRWRHPQRGMVSPAQFIPLAEESGLIHDIGDWVFREAVQQAKLLREQYRPDFQISVNKSPVQFRPRSDVDFGWLNYLKSLELDGAAVVVEITEGLLLDAQTLTKARLLDFRDAGVQVAIDDFGTGYSSLSYIKKFDIDYIKIDRSFINNLSPESQDEALCEAIIVMAHKLGLKVVAEGVETEQQRDWLIAAGCDYAQGYLFNQPMTGSELLVLLTGFDQD</sequence>
<dbReference type="CDD" id="cd06225">
    <property type="entry name" value="HAMP"/>
    <property type="match status" value="1"/>
</dbReference>
<dbReference type="PROSITE" id="PS50112">
    <property type="entry name" value="PAS"/>
    <property type="match status" value="3"/>
</dbReference>
<dbReference type="SUPFAM" id="SSF158472">
    <property type="entry name" value="HAMP domain-like"/>
    <property type="match status" value="1"/>
</dbReference>
<keyword evidence="1" id="KW-0812">Transmembrane</keyword>
<dbReference type="InterPro" id="IPR000014">
    <property type="entry name" value="PAS"/>
</dbReference>
<dbReference type="SUPFAM" id="SSF55073">
    <property type="entry name" value="Nucleotide cyclase"/>
    <property type="match status" value="1"/>
</dbReference>
<keyword evidence="8" id="KW-1185">Reference proteome</keyword>
<dbReference type="PROSITE" id="PS50887">
    <property type="entry name" value="GGDEF"/>
    <property type="match status" value="1"/>
</dbReference>
<feature type="domain" description="HAMP" evidence="5">
    <location>
        <begin position="205"/>
        <end position="257"/>
    </location>
</feature>
<dbReference type="Pfam" id="PF13426">
    <property type="entry name" value="PAS_9"/>
    <property type="match status" value="1"/>
</dbReference>
<dbReference type="CDD" id="cd00130">
    <property type="entry name" value="PAS"/>
    <property type="match status" value="3"/>
</dbReference>
<dbReference type="Gene3D" id="3.30.450.20">
    <property type="entry name" value="PAS domain"/>
    <property type="match status" value="3"/>
</dbReference>
<dbReference type="InterPro" id="IPR001633">
    <property type="entry name" value="EAL_dom"/>
</dbReference>
<dbReference type="CDD" id="cd01948">
    <property type="entry name" value="EAL"/>
    <property type="match status" value="1"/>
</dbReference>
<evidence type="ECO:0000259" key="6">
    <source>
        <dbReference type="PROSITE" id="PS50887"/>
    </source>
</evidence>
<feature type="transmembrane region" description="Helical" evidence="1">
    <location>
        <begin position="12"/>
        <end position="31"/>
    </location>
</feature>
<name>A0ABT1UJT7_9GAMM</name>
<dbReference type="InterPro" id="IPR013656">
    <property type="entry name" value="PAS_4"/>
</dbReference>
<feature type="domain" description="PAS" evidence="2">
    <location>
        <begin position="393"/>
        <end position="463"/>
    </location>
</feature>
<feature type="domain" description="PAC" evidence="3">
    <location>
        <begin position="588"/>
        <end position="640"/>
    </location>
</feature>
<comment type="caution">
    <text evidence="7">The sequence shown here is derived from an EMBL/GenBank/DDBJ whole genome shotgun (WGS) entry which is preliminary data.</text>
</comment>
<organism evidence="7 8">
    <name type="scientific">Methylomonas aurea</name>
    <dbReference type="NCBI Taxonomy" id="2952224"/>
    <lineage>
        <taxon>Bacteria</taxon>
        <taxon>Pseudomonadati</taxon>
        <taxon>Pseudomonadota</taxon>
        <taxon>Gammaproteobacteria</taxon>
        <taxon>Methylococcales</taxon>
        <taxon>Methylococcaceae</taxon>
        <taxon>Methylomonas</taxon>
    </lineage>
</organism>
<dbReference type="InterPro" id="IPR000160">
    <property type="entry name" value="GGDEF_dom"/>
</dbReference>
<dbReference type="PROSITE" id="PS50883">
    <property type="entry name" value="EAL"/>
    <property type="match status" value="1"/>
</dbReference>
<dbReference type="SMART" id="SM00267">
    <property type="entry name" value="GGDEF"/>
    <property type="match status" value="1"/>
</dbReference>
<evidence type="ECO:0000256" key="1">
    <source>
        <dbReference type="SAM" id="Phobius"/>
    </source>
</evidence>
<dbReference type="InterPro" id="IPR000700">
    <property type="entry name" value="PAS-assoc_C"/>
</dbReference>
<feature type="transmembrane region" description="Helical" evidence="1">
    <location>
        <begin position="186"/>
        <end position="207"/>
    </location>
</feature>
<dbReference type="InterPro" id="IPR001610">
    <property type="entry name" value="PAC"/>
</dbReference>
<dbReference type="SMART" id="SM00304">
    <property type="entry name" value="HAMP"/>
    <property type="match status" value="1"/>
</dbReference>
<protein>
    <submittedName>
        <fullName evidence="7">EAL domain-containing protein</fullName>
    </submittedName>
</protein>
<dbReference type="Proteomes" id="UP001524569">
    <property type="component" value="Unassembled WGS sequence"/>
</dbReference>
<dbReference type="CDD" id="cd01949">
    <property type="entry name" value="GGDEF"/>
    <property type="match status" value="1"/>
</dbReference>
<dbReference type="Gene3D" id="6.10.340.10">
    <property type="match status" value="1"/>
</dbReference>